<dbReference type="AlphaFoldDB" id="A0AAP2MQ42"/>
<protein>
    <submittedName>
        <fullName evidence="1">Uncharacterized protein</fullName>
    </submittedName>
</protein>
<organism evidence="1 2">
    <name type="scientific">Burkholderia multivorans</name>
    <dbReference type="NCBI Taxonomy" id="87883"/>
    <lineage>
        <taxon>Bacteria</taxon>
        <taxon>Pseudomonadati</taxon>
        <taxon>Pseudomonadota</taxon>
        <taxon>Betaproteobacteria</taxon>
        <taxon>Burkholderiales</taxon>
        <taxon>Burkholderiaceae</taxon>
        <taxon>Burkholderia</taxon>
        <taxon>Burkholderia cepacia complex</taxon>
    </lineage>
</organism>
<sequence length="195" mass="21440">MQAGMGFGVNRGEWMVKKLIVAAASTIGIIFSSTLVMAGNESPDKISANSVENGCDLIFSKELHPLPNDPLSAPPYDVAAQWICRDGQDISFDKYAINGSSPTVATVLFWRRRYIVVLVKWTTNSSAADYVGDYYEVFVYRHQQVNGAASIAKDDAVTKLFSPGWDGYAKSGEKITYPYKDAASIRKLLKANNVR</sequence>
<dbReference type="Proteomes" id="UP001196915">
    <property type="component" value="Unassembled WGS sequence"/>
</dbReference>
<evidence type="ECO:0000313" key="1">
    <source>
        <dbReference type="EMBL" id="MBU9358037.1"/>
    </source>
</evidence>
<evidence type="ECO:0000313" key="2">
    <source>
        <dbReference type="Proteomes" id="UP001196915"/>
    </source>
</evidence>
<gene>
    <name evidence="1" type="ORF">KTE52_17010</name>
</gene>
<proteinExistence type="predicted"/>
<dbReference type="RefSeq" id="WP_150331620.1">
    <property type="nucleotide sequence ID" value="NZ_CAJHDG010000010.1"/>
</dbReference>
<dbReference type="EMBL" id="JAHPMX010000007">
    <property type="protein sequence ID" value="MBU9358037.1"/>
    <property type="molecule type" value="Genomic_DNA"/>
</dbReference>
<comment type="caution">
    <text evidence="1">The sequence shown here is derived from an EMBL/GenBank/DDBJ whole genome shotgun (WGS) entry which is preliminary data.</text>
</comment>
<name>A0AAP2MQ42_9BURK</name>
<reference evidence="1" key="1">
    <citation type="submission" date="2021-06" db="EMBL/GenBank/DDBJ databases">
        <title>A collection of bacterial strains from the Burkholderia cepacia Research Laboratory and Repository.</title>
        <authorList>
            <person name="Lipuma J."/>
            <person name="Spilker T."/>
        </authorList>
    </citation>
    <scope>NUCLEOTIDE SEQUENCE</scope>
    <source>
        <strain evidence="1">AU37435</strain>
    </source>
</reference>
<accession>A0AAP2MQ42</accession>